<dbReference type="PROSITE" id="PS00163">
    <property type="entry name" value="FUMARATE_LYASES"/>
    <property type="match status" value="1"/>
</dbReference>
<dbReference type="GO" id="GO:0070626">
    <property type="term" value="F:(S)-2-(5-amino-1-(5-phospho-D-ribosyl)imidazole-4-carboxamido) succinate lyase (fumarate-forming) activity"/>
    <property type="evidence" value="ECO:0007669"/>
    <property type="project" value="TreeGrafter"/>
</dbReference>
<dbReference type="SMART" id="SM00998">
    <property type="entry name" value="ADSL_C"/>
    <property type="match status" value="1"/>
</dbReference>
<evidence type="ECO:0000313" key="5">
    <source>
        <dbReference type="Proteomes" id="UP000184096"/>
    </source>
</evidence>
<accession>A0A1M7T7V1</accession>
<dbReference type="GO" id="GO:0005829">
    <property type="term" value="C:cytosol"/>
    <property type="evidence" value="ECO:0007669"/>
    <property type="project" value="TreeGrafter"/>
</dbReference>
<protein>
    <submittedName>
        <fullName evidence="4">Adenylosuccinate lyase/3-carboxy-cis,cis-muconate cycloisomerase</fullName>
    </submittedName>
</protein>
<dbReference type="EMBL" id="LT670849">
    <property type="protein sequence ID" value="SHN66778.1"/>
    <property type="molecule type" value="Genomic_DNA"/>
</dbReference>
<proteinExistence type="predicted"/>
<dbReference type="Pfam" id="PF00206">
    <property type="entry name" value="Lyase_1"/>
    <property type="match status" value="1"/>
</dbReference>
<dbReference type="CDD" id="cd01597">
    <property type="entry name" value="pCLME"/>
    <property type="match status" value="1"/>
</dbReference>
<reference evidence="5" key="1">
    <citation type="submission" date="2016-11" db="EMBL/GenBank/DDBJ databases">
        <authorList>
            <person name="Varghese N."/>
            <person name="Submissions S."/>
        </authorList>
    </citation>
    <scope>NUCLEOTIDE SEQUENCE [LARGE SCALE GENOMIC DNA]</scope>
    <source>
        <strain evidence="5">GAS401</strain>
    </source>
</reference>
<evidence type="ECO:0000313" key="4">
    <source>
        <dbReference type="EMBL" id="SHN66778.1"/>
    </source>
</evidence>
<dbReference type="GO" id="GO:0006189">
    <property type="term" value="P:'de novo' IMP biosynthetic process"/>
    <property type="evidence" value="ECO:0007669"/>
    <property type="project" value="UniProtKB-UniPathway"/>
</dbReference>
<dbReference type="NCBIfam" id="TIGR00928">
    <property type="entry name" value="purB"/>
    <property type="match status" value="1"/>
</dbReference>
<dbReference type="PRINTS" id="PR00149">
    <property type="entry name" value="FUMRATELYASE"/>
</dbReference>
<dbReference type="OrthoDB" id="9768878at2"/>
<dbReference type="UniPathway" id="UPA00075">
    <property type="reaction ID" value="UER00336"/>
</dbReference>
<dbReference type="Gene3D" id="1.20.200.10">
    <property type="entry name" value="Fumarase/aspartase (Central domain)"/>
    <property type="match status" value="1"/>
</dbReference>
<feature type="coiled-coil region" evidence="2">
    <location>
        <begin position="117"/>
        <end position="144"/>
    </location>
</feature>
<evidence type="ECO:0000256" key="1">
    <source>
        <dbReference type="ARBA" id="ARBA00023239"/>
    </source>
</evidence>
<keyword evidence="5" id="KW-1185">Reference proteome</keyword>
<dbReference type="InterPro" id="IPR004769">
    <property type="entry name" value="Pur_lyase"/>
</dbReference>
<organism evidence="4 5">
    <name type="scientific">Bradyrhizobium erythrophlei</name>
    <dbReference type="NCBI Taxonomy" id="1437360"/>
    <lineage>
        <taxon>Bacteria</taxon>
        <taxon>Pseudomonadati</taxon>
        <taxon>Pseudomonadota</taxon>
        <taxon>Alphaproteobacteria</taxon>
        <taxon>Hyphomicrobiales</taxon>
        <taxon>Nitrobacteraceae</taxon>
        <taxon>Bradyrhizobium</taxon>
    </lineage>
</organism>
<dbReference type="FunFam" id="1.20.200.10:FF:000014">
    <property type="entry name" value="3-carboxy-cis,cis-muconate cycloisomerase"/>
    <property type="match status" value="1"/>
</dbReference>
<dbReference type="InterPro" id="IPR020557">
    <property type="entry name" value="Fumarate_lyase_CS"/>
</dbReference>
<dbReference type="AlphaFoldDB" id="A0A1M7T7V1"/>
<name>A0A1M7T7V1_9BRAD</name>
<dbReference type="Pfam" id="PF10397">
    <property type="entry name" value="ADSL_C"/>
    <property type="match status" value="1"/>
</dbReference>
<dbReference type="Gene3D" id="1.10.40.30">
    <property type="entry name" value="Fumarase/aspartase (C-terminal domain)"/>
    <property type="match status" value="1"/>
</dbReference>
<dbReference type="SUPFAM" id="SSF48557">
    <property type="entry name" value="L-aspartase-like"/>
    <property type="match status" value="1"/>
</dbReference>
<dbReference type="InterPro" id="IPR022761">
    <property type="entry name" value="Fumarate_lyase_N"/>
</dbReference>
<dbReference type="UniPathway" id="UPA00074">
    <property type="reaction ID" value="UER00132"/>
</dbReference>
<dbReference type="InterPro" id="IPR008948">
    <property type="entry name" value="L-Aspartase-like"/>
</dbReference>
<keyword evidence="4" id="KW-0413">Isomerase</keyword>
<dbReference type="GO" id="GO:0004018">
    <property type="term" value="F:N6-(1,2-dicarboxyethyl)AMP AMP-lyase (fumarate-forming) activity"/>
    <property type="evidence" value="ECO:0007669"/>
    <property type="project" value="InterPro"/>
</dbReference>
<dbReference type="RefSeq" id="WP_072816995.1">
    <property type="nucleotide sequence ID" value="NZ_LT670849.1"/>
</dbReference>
<dbReference type="InterPro" id="IPR019468">
    <property type="entry name" value="AdenyloSucc_lyase_C"/>
</dbReference>
<dbReference type="GO" id="GO:0044208">
    <property type="term" value="P:'de novo' AMP biosynthetic process"/>
    <property type="evidence" value="ECO:0007669"/>
    <property type="project" value="UniProtKB-UniPathway"/>
</dbReference>
<keyword evidence="1 4" id="KW-0456">Lyase</keyword>
<keyword evidence="2" id="KW-0175">Coiled coil</keyword>
<gene>
    <name evidence="4" type="ORF">SAMN05444170_1064</name>
</gene>
<evidence type="ECO:0000259" key="3">
    <source>
        <dbReference type="SMART" id="SM00998"/>
    </source>
</evidence>
<dbReference type="PANTHER" id="PTHR43172:SF1">
    <property type="entry name" value="ADENYLOSUCCINATE LYASE"/>
    <property type="match status" value="1"/>
</dbReference>
<dbReference type="GO" id="GO:0016853">
    <property type="term" value="F:isomerase activity"/>
    <property type="evidence" value="ECO:0007669"/>
    <property type="project" value="UniProtKB-KW"/>
</dbReference>
<dbReference type="Proteomes" id="UP000184096">
    <property type="component" value="Chromosome I"/>
</dbReference>
<feature type="domain" description="Adenylosuccinate lyase C-terminal" evidence="3">
    <location>
        <begin position="365"/>
        <end position="444"/>
    </location>
</feature>
<dbReference type="PRINTS" id="PR00145">
    <property type="entry name" value="ARGSUCLYASE"/>
</dbReference>
<dbReference type="PANTHER" id="PTHR43172">
    <property type="entry name" value="ADENYLOSUCCINATE LYASE"/>
    <property type="match status" value="1"/>
</dbReference>
<dbReference type="InterPro" id="IPR000362">
    <property type="entry name" value="Fumarate_lyase_fam"/>
</dbReference>
<evidence type="ECO:0000256" key="2">
    <source>
        <dbReference type="SAM" id="Coils"/>
    </source>
</evidence>
<sequence>MAAYVIDSRLFGDQFSTEATRRIFSDENTVQKWLDVEAALARVEARLGVIPQAAADEISRKAKVELFDLDEMKREMDRTSHPIVPLVRAIKKVCDGDTGEFVHWGATTQDIMDTGTILQLREALDEIEAATRRLLSNLADLAEAHKSTVMAGRTHGQQALPITFGFKAAQWLDELCRNLERFQEMRRRVLVGQFGGAVGTLAALGAHGEQVHRGLMNELGLACPQISWQSSRDRIAELVCVLAISTSTIGRMAHEIYSLQKTEFAELEEPFSPGKVGSSTMPHKRNPPTCETIVAISRVLRSTAPLALEAMMTEHERDKIGLQTEREFISRACCLADAAAKKAVAVVAGLTVKPQNMERNLWLQKGLLMSEPVMMALGAKFGRQRAHDMVYEICMKVFEADASFKEGLLDNPDIRRNLTPEKIDEMLDPHVYTGSAELFVDRIVRLARKRPKDDKPLGTAD</sequence>